<evidence type="ECO:0000313" key="6">
    <source>
        <dbReference type="EMBL" id="QIG79090.1"/>
    </source>
</evidence>
<evidence type="ECO:0000256" key="3">
    <source>
        <dbReference type="ARBA" id="ARBA00022840"/>
    </source>
</evidence>
<dbReference type="Proteomes" id="UP000501568">
    <property type="component" value="Chromosome"/>
</dbReference>
<feature type="compositionally biased region" description="Basic and acidic residues" evidence="4">
    <location>
        <begin position="234"/>
        <end position="246"/>
    </location>
</feature>
<evidence type="ECO:0000256" key="1">
    <source>
        <dbReference type="ARBA" id="ARBA00022737"/>
    </source>
</evidence>
<dbReference type="KEGG" id="spzr:G5C33_04345"/>
<keyword evidence="3 6" id="KW-0067">ATP-binding</keyword>
<dbReference type="InterPro" id="IPR003593">
    <property type="entry name" value="AAA+_ATPase"/>
</dbReference>
<proteinExistence type="predicted"/>
<dbReference type="FunFam" id="3.40.50.300:FF:001320">
    <property type="entry name" value="Heme ABC transporter ATP-binding protein"/>
    <property type="match status" value="1"/>
</dbReference>
<dbReference type="PANTHER" id="PTHR19211">
    <property type="entry name" value="ATP-BINDING TRANSPORT PROTEIN-RELATED"/>
    <property type="match status" value="1"/>
</dbReference>
<dbReference type="SMART" id="SM00382">
    <property type="entry name" value="AAA"/>
    <property type="match status" value="2"/>
</dbReference>
<dbReference type="InterPro" id="IPR027417">
    <property type="entry name" value="P-loop_NTPase"/>
</dbReference>
<dbReference type="RefSeq" id="WP_165326091.1">
    <property type="nucleotide sequence ID" value="NZ_CP049109.1"/>
</dbReference>
<dbReference type="InterPro" id="IPR003439">
    <property type="entry name" value="ABC_transporter-like_ATP-bd"/>
</dbReference>
<dbReference type="EMBL" id="CP049109">
    <property type="protein sequence ID" value="QIG79090.1"/>
    <property type="molecule type" value="Genomic_DNA"/>
</dbReference>
<reference evidence="6 7" key="1">
    <citation type="submission" date="2020-02" db="EMBL/GenBank/DDBJ databases">
        <authorList>
            <person name="Zheng R.K."/>
            <person name="Sun C.M."/>
        </authorList>
    </citation>
    <scope>NUCLEOTIDE SEQUENCE [LARGE SCALE GENOMIC DNA]</scope>
    <source>
        <strain evidence="7">zrk23</strain>
    </source>
</reference>
<dbReference type="Gene3D" id="3.40.50.300">
    <property type="entry name" value="P-loop containing nucleotide triphosphate hydrolases"/>
    <property type="match status" value="2"/>
</dbReference>
<dbReference type="SUPFAM" id="SSF52540">
    <property type="entry name" value="P-loop containing nucleoside triphosphate hydrolases"/>
    <property type="match status" value="2"/>
</dbReference>
<evidence type="ECO:0000313" key="7">
    <source>
        <dbReference type="Proteomes" id="UP000501568"/>
    </source>
</evidence>
<feature type="region of interest" description="Disordered" evidence="4">
    <location>
        <begin position="234"/>
        <end position="297"/>
    </location>
</feature>
<keyword evidence="7" id="KW-1185">Reference proteome</keyword>
<sequence length="526" mass="55571">MSSFATIDSLSLSTPDGHTLFSGLTLALGRERTGLVGRNGCGKSTLLRLIAGQDVPVAGSLSASGSIAMLRQRWDEPGLTADAALGVAEGLARLARLEAGDGSVEDAAEADWTLEERLGEALRETGFVPDDLHRPVASFSGGERTRLGIARLLLDAPDLLLLDEPTNNLDAEGRAAVMRLIAGWPGGVLVASHDRALLEGMDRIVELTPVGCTVFGGGWSEFVSARDAAREAAEDALDRAQRDRRATARAVQEQAERKARRDRMGRSERARGDQPKILLDARKDRSERTSGRDSRLAGRMTGDADAALADAQAKVEIVTPLRIELPRCGLPANRIVLAAEALCLDLGARRLFGPLSFTLTGPERVAIAGPNGSGKSSLLRLVSGETAPTSGSVSTGDVPMAMLDQHVGLLDGDASILDNLRRIHPGLSENDARTALARFAFRNRAGERLVASLSGGERLRAGLAAVFSGPVVPQLLILDEPTNHLDIDTVELLEAALAEYDGALLVVSHDAAFLQAIGVTRTIAIG</sequence>
<dbReference type="GO" id="GO:0016887">
    <property type="term" value="F:ATP hydrolysis activity"/>
    <property type="evidence" value="ECO:0007669"/>
    <property type="project" value="InterPro"/>
</dbReference>
<accession>A0A6G6Y2G4</accession>
<dbReference type="PANTHER" id="PTHR19211:SF6">
    <property type="entry name" value="BLL7188 PROTEIN"/>
    <property type="match status" value="1"/>
</dbReference>
<evidence type="ECO:0000256" key="4">
    <source>
        <dbReference type="SAM" id="MobiDB-lite"/>
    </source>
</evidence>
<organism evidence="6 7">
    <name type="scientific">Stakelama tenebrarum</name>
    <dbReference type="NCBI Taxonomy" id="2711215"/>
    <lineage>
        <taxon>Bacteria</taxon>
        <taxon>Pseudomonadati</taxon>
        <taxon>Pseudomonadota</taxon>
        <taxon>Alphaproteobacteria</taxon>
        <taxon>Sphingomonadales</taxon>
        <taxon>Sphingomonadaceae</taxon>
        <taxon>Stakelama</taxon>
    </lineage>
</organism>
<dbReference type="InterPro" id="IPR050611">
    <property type="entry name" value="ABCF"/>
</dbReference>
<feature type="domain" description="ABC transporter" evidence="5">
    <location>
        <begin position="337"/>
        <end position="526"/>
    </location>
</feature>
<protein>
    <submittedName>
        <fullName evidence="6">ABC-F family ATP-binding cassette domain-containing protein</fullName>
    </submittedName>
</protein>
<dbReference type="PROSITE" id="PS50893">
    <property type="entry name" value="ABC_TRANSPORTER_2"/>
    <property type="match status" value="2"/>
</dbReference>
<keyword evidence="2" id="KW-0547">Nucleotide-binding</keyword>
<name>A0A6G6Y2G4_9SPHN</name>
<dbReference type="AlphaFoldDB" id="A0A6G6Y2G4"/>
<gene>
    <name evidence="6" type="ORF">G5C33_04345</name>
</gene>
<dbReference type="PROSITE" id="PS00211">
    <property type="entry name" value="ABC_TRANSPORTER_1"/>
    <property type="match status" value="1"/>
</dbReference>
<dbReference type="Pfam" id="PF00005">
    <property type="entry name" value="ABC_tran"/>
    <property type="match status" value="2"/>
</dbReference>
<evidence type="ECO:0000259" key="5">
    <source>
        <dbReference type="PROSITE" id="PS50893"/>
    </source>
</evidence>
<feature type="domain" description="ABC transporter" evidence="5">
    <location>
        <begin position="5"/>
        <end position="235"/>
    </location>
</feature>
<dbReference type="CDD" id="cd03221">
    <property type="entry name" value="ABCF_EF-3"/>
    <property type="match status" value="1"/>
</dbReference>
<evidence type="ECO:0000256" key="2">
    <source>
        <dbReference type="ARBA" id="ARBA00022741"/>
    </source>
</evidence>
<keyword evidence="1" id="KW-0677">Repeat</keyword>
<feature type="compositionally biased region" description="Basic and acidic residues" evidence="4">
    <location>
        <begin position="254"/>
        <end position="296"/>
    </location>
</feature>
<dbReference type="InterPro" id="IPR017871">
    <property type="entry name" value="ABC_transporter-like_CS"/>
</dbReference>
<dbReference type="GO" id="GO:0005524">
    <property type="term" value="F:ATP binding"/>
    <property type="evidence" value="ECO:0007669"/>
    <property type="project" value="UniProtKB-KW"/>
</dbReference>